<keyword evidence="7" id="KW-1185">Reference proteome</keyword>
<dbReference type="Gene3D" id="3.30.9.10">
    <property type="entry name" value="D-Amino Acid Oxidase, subunit A, domain 2"/>
    <property type="match status" value="1"/>
</dbReference>
<dbReference type="AlphaFoldDB" id="A0A1I1EJT9"/>
<evidence type="ECO:0000256" key="2">
    <source>
        <dbReference type="ARBA" id="ARBA00022630"/>
    </source>
</evidence>
<organism evidence="6 7">
    <name type="scientific">Natronobacterium haloterrestre</name>
    <name type="common">Halobiforma haloterrestris</name>
    <dbReference type="NCBI Taxonomy" id="148448"/>
    <lineage>
        <taxon>Archaea</taxon>
        <taxon>Methanobacteriati</taxon>
        <taxon>Methanobacteriota</taxon>
        <taxon>Stenosarchaea group</taxon>
        <taxon>Halobacteria</taxon>
        <taxon>Halobacteriales</taxon>
        <taxon>Natrialbaceae</taxon>
        <taxon>Natronobacterium</taxon>
    </lineage>
</organism>
<proteinExistence type="predicted"/>
<dbReference type="SUPFAM" id="SSF51905">
    <property type="entry name" value="FAD/NAD(P)-binding domain"/>
    <property type="match status" value="1"/>
</dbReference>
<protein>
    <submittedName>
        <fullName evidence="6">Glycine/D-amino acid oxidase</fullName>
    </submittedName>
</protein>
<evidence type="ECO:0000256" key="3">
    <source>
        <dbReference type="ARBA" id="ARBA00022827"/>
    </source>
</evidence>
<name>A0A1I1EJT9_NATHA</name>
<dbReference type="InterPro" id="IPR036188">
    <property type="entry name" value="FAD/NAD-bd_sf"/>
</dbReference>
<dbReference type="InterPro" id="IPR045170">
    <property type="entry name" value="MTOX"/>
</dbReference>
<dbReference type="Proteomes" id="UP000199161">
    <property type="component" value="Unassembled WGS sequence"/>
</dbReference>
<evidence type="ECO:0000313" key="6">
    <source>
        <dbReference type="EMBL" id="SFB85163.1"/>
    </source>
</evidence>
<dbReference type="GO" id="GO:0008115">
    <property type="term" value="F:sarcosine oxidase activity"/>
    <property type="evidence" value="ECO:0007669"/>
    <property type="project" value="TreeGrafter"/>
</dbReference>
<comment type="cofactor">
    <cofactor evidence="1">
        <name>FAD</name>
        <dbReference type="ChEBI" id="CHEBI:57692"/>
    </cofactor>
</comment>
<dbReference type="GO" id="GO:0050660">
    <property type="term" value="F:flavin adenine dinucleotide binding"/>
    <property type="evidence" value="ECO:0007669"/>
    <property type="project" value="InterPro"/>
</dbReference>
<dbReference type="Pfam" id="PF01266">
    <property type="entry name" value="DAO"/>
    <property type="match status" value="1"/>
</dbReference>
<feature type="domain" description="FAD dependent oxidoreductase" evidence="5">
    <location>
        <begin position="14"/>
        <end position="367"/>
    </location>
</feature>
<dbReference type="InterPro" id="IPR006076">
    <property type="entry name" value="FAD-dep_OxRdtase"/>
</dbReference>
<sequence length="406" mass="43745">MTEEDAATLPDSTDVAVVGGGVMGTSIAYFLARESDRSVTLLERDGLAAGSTGDSSAILRHHYGDEEIYTDMAWWSHEFFRSFDDEVGARIAYEGSPLVRFADEGTPGGEYARDGYEALSSRDIPVSVHRGEAIVEEYPMYRGASEFDIAVSDDSAAYSDGSDVALGFARGASERGVDVVTGVAVTEVRTEDGEVTGLRTEAGTVDCDEVVVAAGPWTPRLAETVGVDVPITPVREQIVLLDPPTDYAETYPSLTPTTSLPDGEWYIRPDFGDGVLVATHRYAEEVDPDHYDDEPDEETMLELVENLEEVIPELAEAGIKGTYCGVYSTTPDHDFVIDEAGPEGCYWACGFSGHGFKHAPAVGSLVSGLVRGEEPTLGDVEIDLEYFSLDRFADDPAGNGLPDDYI</sequence>
<evidence type="ECO:0000259" key="5">
    <source>
        <dbReference type="Pfam" id="PF01266"/>
    </source>
</evidence>
<keyword evidence="3" id="KW-0274">FAD</keyword>
<dbReference type="EMBL" id="FOKW01000002">
    <property type="protein sequence ID" value="SFB85163.1"/>
    <property type="molecule type" value="Genomic_DNA"/>
</dbReference>
<dbReference type="SUPFAM" id="SSF54373">
    <property type="entry name" value="FAD-linked reductases, C-terminal domain"/>
    <property type="match status" value="1"/>
</dbReference>
<accession>A0A1I1EJT9</accession>
<reference evidence="7" key="1">
    <citation type="submission" date="2016-10" db="EMBL/GenBank/DDBJ databases">
        <authorList>
            <person name="Varghese N."/>
            <person name="Submissions S."/>
        </authorList>
    </citation>
    <scope>NUCLEOTIDE SEQUENCE [LARGE SCALE GENOMIC DNA]</scope>
    <source>
        <strain evidence="7">DSM 13078</strain>
    </source>
</reference>
<gene>
    <name evidence="6" type="ORF">SAMN05444422_102391</name>
</gene>
<dbReference type="Gene3D" id="3.50.50.60">
    <property type="entry name" value="FAD/NAD(P)-binding domain"/>
    <property type="match status" value="1"/>
</dbReference>
<evidence type="ECO:0000256" key="1">
    <source>
        <dbReference type="ARBA" id="ARBA00001974"/>
    </source>
</evidence>
<dbReference type="RefSeq" id="WP_089786205.1">
    <property type="nucleotide sequence ID" value="NZ_FOKW01000002.1"/>
</dbReference>
<keyword evidence="4" id="KW-0560">Oxidoreductase</keyword>
<evidence type="ECO:0000256" key="4">
    <source>
        <dbReference type="ARBA" id="ARBA00023002"/>
    </source>
</evidence>
<dbReference type="PANTHER" id="PTHR10961:SF46">
    <property type="entry name" value="PEROXISOMAL SARCOSINE OXIDASE"/>
    <property type="match status" value="1"/>
</dbReference>
<dbReference type="PANTHER" id="PTHR10961">
    <property type="entry name" value="PEROXISOMAL SARCOSINE OXIDASE"/>
    <property type="match status" value="1"/>
</dbReference>
<evidence type="ECO:0000313" key="7">
    <source>
        <dbReference type="Proteomes" id="UP000199161"/>
    </source>
</evidence>
<dbReference type="OrthoDB" id="168391at2157"/>
<keyword evidence="2" id="KW-0285">Flavoprotein</keyword>